<keyword evidence="1" id="KW-0472">Membrane</keyword>
<reference evidence="2 3" key="1">
    <citation type="submission" date="2018-03" db="EMBL/GenBank/DDBJ databases">
        <title>The ancient ancestry and fast evolution of plastids.</title>
        <authorList>
            <person name="Moore K.R."/>
            <person name="Magnabosco C."/>
            <person name="Momper L."/>
            <person name="Gold D.A."/>
            <person name="Bosak T."/>
            <person name="Fournier G.P."/>
        </authorList>
    </citation>
    <scope>NUCLEOTIDE SEQUENCE [LARGE SCALE GENOMIC DNA]</scope>
    <source>
        <strain evidence="2 3">CCALA 037</strain>
    </source>
</reference>
<evidence type="ECO:0000313" key="3">
    <source>
        <dbReference type="Proteomes" id="UP000238937"/>
    </source>
</evidence>
<organism evidence="2 3">
    <name type="scientific">Chamaesiphon polymorphus CCALA 037</name>
    <dbReference type="NCBI Taxonomy" id="2107692"/>
    <lineage>
        <taxon>Bacteria</taxon>
        <taxon>Bacillati</taxon>
        <taxon>Cyanobacteriota</taxon>
        <taxon>Cyanophyceae</taxon>
        <taxon>Gomontiellales</taxon>
        <taxon>Chamaesiphonaceae</taxon>
        <taxon>Chamaesiphon</taxon>
    </lineage>
</organism>
<feature type="transmembrane region" description="Helical" evidence="1">
    <location>
        <begin position="6"/>
        <end position="30"/>
    </location>
</feature>
<dbReference type="Proteomes" id="UP000238937">
    <property type="component" value="Unassembled WGS sequence"/>
</dbReference>
<name>A0A2T1FG47_9CYAN</name>
<evidence type="ECO:0000256" key="1">
    <source>
        <dbReference type="SAM" id="Phobius"/>
    </source>
</evidence>
<keyword evidence="3" id="KW-1185">Reference proteome</keyword>
<sequence>MKVKFGNYVAPVSICAGLTIVAVASLPAILNRPTSKDSIDRTAVTTDTQRLCSSLQATKPVARTELFFGASKPNGTEVNNAEFQRFLDREVTPRFPDGFTLIAANGQFKNDRGAILKERSNLLILLHPVATTDNQKIEQIRKAYITTFQQQSVLRTDQLSCASF</sequence>
<dbReference type="EMBL" id="PVWO01000536">
    <property type="protein sequence ID" value="PSB43950.1"/>
    <property type="molecule type" value="Genomic_DNA"/>
</dbReference>
<dbReference type="Pfam" id="PF12098">
    <property type="entry name" value="DUF3574"/>
    <property type="match status" value="1"/>
</dbReference>
<dbReference type="InterPro" id="IPR021957">
    <property type="entry name" value="DUF3574"/>
</dbReference>
<gene>
    <name evidence="2" type="ORF">C7B77_25910</name>
</gene>
<dbReference type="OrthoDB" id="794286at2"/>
<protein>
    <submittedName>
        <fullName evidence="2">DUF3574 domain-containing protein</fullName>
    </submittedName>
</protein>
<comment type="caution">
    <text evidence="2">The sequence shown here is derived from an EMBL/GenBank/DDBJ whole genome shotgun (WGS) entry which is preliminary data.</text>
</comment>
<evidence type="ECO:0000313" key="2">
    <source>
        <dbReference type="EMBL" id="PSB43950.1"/>
    </source>
</evidence>
<keyword evidence="1" id="KW-0812">Transmembrane</keyword>
<keyword evidence="1" id="KW-1133">Transmembrane helix</keyword>
<proteinExistence type="predicted"/>
<accession>A0A2T1FG47</accession>
<dbReference type="RefSeq" id="WP_106311781.1">
    <property type="nucleotide sequence ID" value="NZ_PVWO01000536.1"/>
</dbReference>
<dbReference type="AlphaFoldDB" id="A0A2T1FG47"/>